<accession>A0A0F9I9P8</accession>
<name>A0A0F9I9P8_9ZZZZ</name>
<protein>
    <submittedName>
        <fullName evidence="1">Uncharacterized protein</fullName>
    </submittedName>
</protein>
<comment type="caution">
    <text evidence="1">The sequence shown here is derived from an EMBL/GenBank/DDBJ whole genome shotgun (WGS) entry which is preliminary data.</text>
</comment>
<organism evidence="1">
    <name type="scientific">marine sediment metagenome</name>
    <dbReference type="NCBI Taxonomy" id="412755"/>
    <lineage>
        <taxon>unclassified sequences</taxon>
        <taxon>metagenomes</taxon>
        <taxon>ecological metagenomes</taxon>
    </lineage>
</organism>
<sequence length="69" mass="8142">MCAVWVTSHYSGRLPFLLAKLNGDDNVAVAMFRIPWALRRLGLQPLEFFSRLNANHHRWFLSARKWTEK</sequence>
<reference evidence="1" key="1">
    <citation type="journal article" date="2015" name="Nature">
        <title>Complex archaea that bridge the gap between prokaryotes and eukaryotes.</title>
        <authorList>
            <person name="Spang A."/>
            <person name="Saw J.H."/>
            <person name="Jorgensen S.L."/>
            <person name="Zaremba-Niedzwiedzka K."/>
            <person name="Martijn J."/>
            <person name="Lind A.E."/>
            <person name="van Eijk R."/>
            <person name="Schleper C."/>
            <person name="Guy L."/>
            <person name="Ettema T.J."/>
        </authorList>
    </citation>
    <scope>NUCLEOTIDE SEQUENCE</scope>
</reference>
<dbReference type="AlphaFoldDB" id="A0A0F9I9P8"/>
<proteinExistence type="predicted"/>
<dbReference type="EMBL" id="LAZR01014682">
    <property type="protein sequence ID" value="KKM16409.1"/>
    <property type="molecule type" value="Genomic_DNA"/>
</dbReference>
<evidence type="ECO:0000313" key="1">
    <source>
        <dbReference type="EMBL" id="KKM16409.1"/>
    </source>
</evidence>
<gene>
    <name evidence="1" type="ORF">LCGC14_1686140</name>
</gene>